<evidence type="ECO:0000259" key="3">
    <source>
        <dbReference type="PROSITE" id="PS50404"/>
    </source>
</evidence>
<keyword evidence="6" id="KW-1185">Reference proteome</keyword>
<accession>A0A7H9HTH6</accession>
<dbReference type="AlphaFoldDB" id="A0A7H9HTH6"/>
<dbReference type="InterPro" id="IPR036282">
    <property type="entry name" value="Glutathione-S-Trfase_C_sf"/>
</dbReference>
<reference evidence="5 6" key="1">
    <citation type="submission" date="2020-06" db="EMBL/GenBank/DDBJ databases">
        <title>The yeast mating-type switching endonuclease HO is a domesticated member of an unorthodox homing genetic element family.</title>
        <authorList>
            <person name="Coughlan A.Y."/>
            <person name="Lombardi L."/>
            <person name="Braun-Galleani S."/>
            <person name="Martos A.R."/>
            <person name="Galeote V."/>
            <person name="Bigey F."/>
            <person name="Dequin S."/>
            <person name="Byrne K.P."/>
            <person name="Wolfe K.H."/>
        </authorList>
    </citation>
    <scope>NUCLEOTIDE SEQUENCE [LARGE SCALE GENOMIC DNA]</scope>
    <source>
        <strain evidence="5 6">CBS2947</strain>
    </source>
</reference>
<dbReference type="Gene3D" id="1.20.1050.10">
    <property type="match status" value="1"/>
</dbReference>
<dbReference type="Pfam" id="PF02798">
    <property type="entry name" value="GST_N"/>
    <property type="match status" value="1"/>
</dbReference>
<dbReference type="SFLD" id="SFLDG00358">
    <property type="entry name" value="Main_(cytGST)"/>
    <property type="match status" value="1"/>
</dbReference>
<sequence>MSLPLIRVHWLNESRAFRVLFLLEQLKLDYEIVSYRRDENFRAPEEELKKIHPLGRAPMIELEDRTTGEKKVLVESGYIFQYILSHFDTDGILKNNDPEMAEKIQYYLHYVEGSLQPPLMMELIFSMARKAPIPFPISYVVSMVTGKISSEFSAGEVKNQIDYLESEIGKNQGFLVGGKLSGADILISYPLMYVFDLGLAHKEDYPNISKFLEDLSTLDSYASAKRKVNALGSDY</sequence>
<dbReference type="PROSITE" id="PS50404">
    <property type="entry name" value="GST_NTER"/>
    <property type="match status" value="1"/>
</dbReference>
<comment type="similarity">
    <text evidence="1 2">Belongs to the GST superfamily.</text>
</comment>
<evidence type="ECO:0000313" key="5">
    <source>
        <dbReference type="EMBL" id="QLQ80660.1"/>
    </source>
</evidence>
<dbReference type="InterPro" id="IPR040079">
    <property type="entry name" value="Glutathione_S-Trfase"/>
</dbReference>
<dbReference type="Gene3D" id="3.40.30.10">
    <property type="entry name" value="Glutaredoxin"/>
    <property type="match status" value="1"/>
</dbReference>
<gene>
    <name evidence="5" type="ORF">HG537_0E00130</name>
</gene>
<feature type="domain" description="GST C-terminal" evidence="4">
    <location>
        <begin position="97"/>
        <end position="235"/>
    </location>
</feature>
<dbReference type="InterPro" id="IPR036249">
    <property type="entry name" value="Thioredoxin-like_sf"/>
</dbReference>
<dbReference type="EMBL" id="CP059271">
    <property type="protein sequence ID" value="QLQ80660.1"/>
    <property type="molecule type" value="Genomic_DNA"/>
</dbReference>
<dbReference type="PROSITE" id="PS50405">
    <property type="entry name" value="GST_CTER"/>
    <property type="match status" value="1"/>
</dbReference>
<evidence type="ECO:0000256" key="2">
    <source>
        <dbReference type="RuleBase" id="RU003494"/>
    </source>
</evidence>
<dbReference type="CDD" id="cd03046">
    <property type="entry name" value="GST_N_GTT1_like"/>
    <property type="match status" value="1"/>
</dbReference>
<dbReference type="InterPro" id="IPR010987">
    <property type="entry name" value="Glutathione-S-Trfase_C-like"/>
</dbReference>
<feature type="domain" description="GST N-terminal" evidence="3">
    <location>
        <begin position="3"/>
        <end position="91"/>
    </location>
</feature>
<dbReference type="SUPFAM" id="SSF47616">
    <property type="entry name" value="GST C-terminal domain-like"/>
    <property type="match status" value="1"/>
</dbReference>
<dbReference type="PANTHER" id="PTHR44051:SF9">
    <property type="entry name" value="GLUTATHIONE S-TRANSFERASE 1"/>
    <property type="match status" value="1"/>
</dbReference>
<dbReference type="Pfam" id="PF00043">
    <property type="entry name" value="GST_C"/>
    <property type="match status" value="1"/>
</dbReference>
<dbReference type="SUPFAM" id="SSF52833">
    <property type="entry name" value="Thioredoxin-like"/>
    <property type="match status" value="1"/>
</dbReference>
<dbReference type="Proteomes" id="UP000510647">
    <property type="component" value="Chromosome 5"/>
</dbReference>
<evidence type="ECO:0000313" key="6">
    <source>
        <dbReference type="Proteomes" id="UP000510647"/>
    </source>
</evidence>
<proteinExistence type="inferred from homology"/>
<organism evidence="5 6">
    <name type="scientific">Torulaspora globosa</name>
    <dbReference type="NCBI Taxonomy" id="48254"/>
    <lineage>
        <taxon>Eukaryota</taxon>
        <taxon>Fungi</taxon>
        <taxon>Dikarya</taxon>
        <taxon>Ascomycota</taxon>
        <taxon>Saccharomycotina</taxon>
        <taxon>Saccharomycetes</taxon>
        <taxon>Saccharomycetales</taxon>
        <taxon>Saccharomycetaceae</taxon>
        <taxon>Torulaspora</taxon>
    </lineage>
</organism>
<dbReference type="InterPro" id="IPR004046">
    <property type="entry name" value="GST_C"/>
</dbReference>
<protein>
    <recommendedName>
        <fullName evidence="7">Glutathione S-transferase</fullName>
    </recommendedName>
</protein>
<dbReference type="OrthoDB" id="2098326at2759"/>
<dbReference type="PANTHER" id="PTHR44051">
    <property type="entry name" value="GLUTATHIONE S-TRANSFERASE-RELATED"/>
    <property type="match status" value="1"/>
</dbReference>
<evidence type="ECO:0000256" key="1">
    <source>
        <dbReference type="ARBA" id="ARBA00007409"/>
    </source>
</evidence>
<dbReference type="InterPro" id="IPR004045">
    <property type="entry name" value="Glutathione_S-Trfase_N"/>
</dbReference>
<dbReference type="SFLD" id="SFLDS00019">
    <property type="entry name" value="Glutathione_Transferase_(cytos"/>
    <property type="match status" value="1"/>
</dbReference>
<evidence type="ECO:0000259" key="4">
    <source>
        <dbReference type="PROSITE" id="PS50405"/>
    </source>
</evidence>
<evidence type="ECO:0008006" key="7">
    <source>
        <dbReference type="Google" id="ProtNLM"/>
    </source>
</evidence>
<name>A0A7H9HTH6_9SACH</name>